<dbReference type="InterPro" id="IPR036396">
    <property type="entry name" value="Cyt_P450_sf"/>
</dbReference>
<keyword evidence="5" id="KW-0503">Monooxygenase</keyword>
<dbReference type="PANTHER" id="PTHR24296">
    <property type="entry name" value="CYTOCHROME P450"/>
    <property type="match status" value="1"/>
</dbReference>
<reference evidence="8 9" key="1">
    <citation type="submission" date="2024-09" db="EMBL/GenBank/DDBJ databases">
        <title>Rethinking Asexuality: The Enigmatic Case of Functional Sexual Genes in Lepraria (Stereocaulaceae).</title>
        <authorList>
            <person name="Doellman M."/>
            <person name="Sun Y."/>
            <person name="Barcenas-Pena A."/>
            <person name="Lumbsch H.T."/>
            <person name="Grewe F."/>
        </authorList>
    </citation>
    <scope>NUCLEOTIDE SEQUENCE [LARGE SCALE GENOMIC DNA]</scope>
    <source>
        <strain evidence="8 9">Mercado 3170</strain>
    </source>
</reference>
<feature type="chain" id="PRO_5046382067" description="Cytochrome P450" evidence="7">
    <location>
        <begin position="20"/>
        <end position="502"/>
    </location>
</feature>
<evidence type="ECO:0000256" key="4">
    <source>
        <dbReference type="ARBA" id="ARBA00023004"/>
    </source>
</evidence>
<evidence type="ECO:0000256" key="5">
    <source>
        <dbReference type="RuleBase" id="RU000461"/>
    </source>
</evidence>
<keyword evidence="5" id="KW-0349">Heme</keyword>
<accession>A0ABR4AND5</accession>
<gene>
    <name evidence="8" type="ORF">N7G274_001259</name>
</gene>
<dbReference type="PRINTS" id="PR00385">
    <property type="entry name" value="P450"/>
</dbReference>
<dbReference type="SUPFAM" id="SSF48264">
    <property type="entry name" value="Cytochrome P450"/>
    <property type="match status" value="1"/>
</dbReference>
<keyword evidence="7" id="KW-0732">Signal</keyword>
<evidence type="ECO:0000256" key="7">
    <source>
        <dbReference type="SAM" id="SignalP"/>
    </source>
</evidence>
<protein>
    <recommendedName>
        <fullName evidence="10">Cytochrome P450</fullName>
    </recommendedName>
</protein>
<evidence type="ECO:0000256" key="1">
    <source>
        <dbReference type="ARBA" id="ARBA00010617"/>
    </source>
</evidence>
<evidence type="ECO:0000256" key="2">
    <source>
        <dbReference type="ARBA" id="ARBA00022723"/>
    </source>
</evidence>
<dbReference type="InterPro" id="IPR002401">
    <property type="entry name" value="Cyt_P450_E_grp-I"/>
</dbReference>
<evidence type="ECO:0000256" key="3">
    <source>
        <dbReference type="ARBA" id="ARBA00023002"/>
    </source>
</evidence>
<comment type="caution">
    <text evidence="8">The sequence shown here is derived from an EMBL/GenBank/DDBJ whole genome shotgun (WGS) entry which is preliminary data.</text>
</comment>
<dbReference type="InterPro" id="IPR017972">
    <property type="entry name" value="Cyt_P450_CS"/>
</dbReference>
<dbReference type="PRINTS" id="PR00463">
    <property type="entry name" value="EP450I"/>
</dbReference>
<evidence type="ECO:0000313" key="9">
    <source>
        <dbReference type="Proteomes" id="UP001590950"/>
    </source>
</evidence>
<dbReference type="InterPro" id="IPR001128">
    <property type="entry name" value="Cyt_P450"/>
</dbReference>
<keyword evidence="4 5" id="KW-0408">Iron</keyword>
<dbReference type="Proteomes" id="UP001590950">
    <property type="component" value="Unassembled WGS sequence"/>
</dbReference>
<keyword evidence="2 5" id="KW-0479">Metal-binding</keyword>
<organism evidence="8 9">
    <name type="scientific">Stereocaulon virgatum</name>
    <dbReference type="NCBI Taxonomy" id="373712"/>
    <lineage>
        <taxon>Eukaryota</taxon>
        <taxon>Fungi</taxon>
        <taxon>Dikarya</taxon>
        <taxon>Ascomycota</taxon>
        <taxon>Pezizomycotina</taxon>
        <taxon>Lecanoromycetes</taxon>
        <taxon>OSLEUM clade</taxon>
        <taxon>Lecanoromycetidae</taxon>
        <taxon>Lecanorales</taxon>
        <taxon>Lecanorineae</taxon>
        <taxon>Stereocaulaceae</taxon>
        <taxon>Stereocaulon</taxon>
    </lineage>
</organism>
<keyword evidence="3 5" id="KW-0560">Oxidoreductase</keyword>
<sequence>MYGIVFGVAILLALWFLQGQRSAIRRHGKRLPRPPGTLPLAGNGIWFLQPRHRLLDWFVQSERDVGFSTFEISVPSLPPGIVINDPRNVEHVLKNNDVFIKGDFFRVRSWDLFGNGIINADGELWKIQRKAGLRFFSNANLRTLIDDVLPSILADTEKTLDDAAQAAASVDLQSILLELTTRLMGNMAYDMDMPSSLPFSRSFDFASGQIGERFQNPFYKFKEFVLGAPLRRAVFEVKTFGSQIVSAAVQKREKQEKARTADPLHNNLINALLDNIKDHAVVADAAMNYLSAGRDTTAQSLTWAFYLLMRHPNIRERIRKELETTFAGATNQLPLSFDSAQPSTLPYTSAVFNEVLRLYPPVPIELKECTTSTTFPDGTWLPKGAVVIWATWAIGRSKNIWGEDADNFRPERWLVEGQNGELPTMRSVSAYEFPVFNGGPRSCIGKKMAELLAVYVIANMTWKYDFEEVFEKQPKPGSEPMERRSQNSLTLPMEGGLPCYVR</sequence>
<dbReference type="Gene3D" id="1.10.630.10">
    <property type="entry name" value="Cytochrome P450"/>
    <property type="match status" value="1"/>
</dbReference>
<dbReference type="PROSITE" id="PS00086">
    <property type="entry name" value="CYTOCHROME_P450"/>
    <property type="match status" value="1"/>
</dbReference>
<name>A0ABR4AND5_9LECA</name>
<feature type="compositionally biased region" description="Basic and acidic residues" evidence="6">
    <location>
        <begin position="473"/>
        <end position="485"/>
    </location>
</feature>
<keyword evidence="9" id="KW-1185">Reference proteome</keyword>
<dbReference type="EMBL" id="JBEFKJ010000003">
    <property type="protein sequence ID" value="KAL2047240.1"/>
    <property type="molecule type" value="Genomic_DNA"/>
</dbReference>
<evidence type="ECO:0000256" key="6">
    <source>
        <dbReference type="SAM" id="MobiDB-lite"/>
    </source>
</evidence>
<evidence type="ECO:0008006" key="10">
    <source>
        <dbReference type="Google" id="ProtNLM"/>
    </source>
</evidence>
<proteinExistence type="inferred from homology"/>
<feature type="signal peptide" evidence="7">
    <location>
        <begin position="1"/>
        <end position="19"/>
    </location>
</feature>
<feature type="region of interest" description="Disordered" evidence="6">
    <location>
        <begin position="473"/>
        <end position="502"/>
    </location>
</feature>
<dbReference type="Pfam" id="PF00067">
    <property type="entry name" value="p450"/>
    <property type="match status" value="1"/>
</dbReference>
<comment type="similarity">
    <text evidence="1 5">Belongs to the cytochrome P450 family.</text>
</comment>
<evidence type="ECO:0000313" key="8">
    <source>
        <dbReference type="EMBL" id="KAL2047240.1"/>
    </source>
</evidence>